<dbReference type="PRINTS" id="PR00765">
    <property type="entry name" value="CRBOXYPTASEA"/>
</dbReference>
<dbReference type="RefSeq" id="WP_265265291.1">
    <property type="nucleotide sequence ID" value="NZ_JAIHOM010000071.1"/>
</dbReference>
<keyword evidence="6" id="KW-0482">Metalloprotease</keyword>
<sequence length="562" mass="64159">MMNTLTFNHYYRYDELVRVLESYAETYPHLVRLETIGQSYEKRDLWLVTVTCWETGLASEKPALWVDGNIHSIELAPSVACVYFLETLVKGYEQDPDITRCLKTRAFYICPRVNPDGAELALADSPQFLRSGTRFYPHSDVDSPGLVAEDIDGDGRILMMRIPDGNGTWKVCPNDPRLMIPREPTEVGGEYYRLLPEGKIDQYDGVLIPIKPLKQRLDFNRNFPVCWREEGEQQGAGDYPASEPEVRAVVDFITQHSNITGAVSFHTMSGVLLRPYSHQDDEHFPHQDLTIYQKIAKKGTDLTGYPAVSVYHGFRQHHESYVTGAFDDWCYEGQGLFAWTVEIWSPQQQAGITDYDYVKWYEEHPLEDDLKLLAWNDEVLGGKGYIPWYEFEHPQLGMVELGGWDEVYFWRNPPHELLEKEVSRFPGWLVWHLLISPLLDFYEVKVQRVGSEVFLLRVVVQNTGWLPTYITQKGRGKTQVQGCIVALTLPEGASLELGERTVNVGYLEGRADKPSAPFGRVGDETSDRAKVEWMIRAPLGGVVEVMAKCDRAGVVRKPLELL</sequence>
<evidence type="ECO:0000256" key="1">
    <source>
        <dbReference type="ARBA" id="ARBA00001947"/>
    </source>
</evidence>
<keyword evidence="3" id="KW-0645">Protease</keyword>
<evidence type="ECO:0000256" key="2">
    <source>
        <dbReference type="ARBA" id="ARBA00005988"/>
    </source>
</evidence>
<proteinExistence type="inferred from homology"/>
<dbReference type="InterPro" id="IPR000834">
    <property type="entry name" value="Peptidase_M14"/>
</dbReference>
<dbReference type="EMBL" id="JAIHOM010000071">
    <property type="protein sequence ID" value="MCW6037435.1"/>
    <property type="molecule type" value="Genomic_DNA"/>
</dbReference>
<dbReference type="SMART" id="SM00631">
    <property type="entry name" value="Zn_pept"/>
    <property type="match status" value="1"/>
</dbReference>
<evidence type="ECO:0000313" key="9">
    <source>
        <dbReference type="EMBL" id="MCW6037435.1"/>
    </source>
</evidence>
<evidence type="ECO:0000256" key="3">
    <source>
        <dbReference type="ARBA" id="ARBA00022670"/>
    </source>
</evidence>
<organism evidence="9 10">
    <name type="scientific">Spirulina subsalsa FACHB-351</name>
    <dbReference type="NCBI Taxonomy" id="234711"/>
    <lineage>
        <taxon>Bacteria</taxon>
        <taxon>Bacillati</taxon>
        <taxon>Cyanobacteriota</taxon>
        <taxon>Cyanophyceae</taxon>
        <taxon>Spirulinales</taxon>
        <taxon>Spirulinaceae</taxon>
        <taxon>Spirulina</taxon>
    </lineage>
</organism>
<dbReference type="Gene3D" id="3.40.630.10">
    <property type="entry name" value="Zn peptidases"/>
    <property type="match status" value="1"/>
</dbReference>
<reference evidence="9 10" key="1">
    <citation type="submission" date="2021-08" db="EMBL/GenBank/DDBJ databases">
        <title>Draft genome sequence of Spirulina subsalsa with high tolerance to salinity and hype-accumulation of phycocyanin.</title>
        <authorList>
            <person name="Pei H."/>
            <person name="Jiang L."/>
        </authorList>
    </citation>
    <scope>NUCLEOTIDE SEQUENCE [LARGE SCALE GENOMIC DNA]</scope>
    <source>
        <strain evidence="9 10">FACHB-351</strain>
    </source>
</reference>
<dbReference type="Pfam" id="PF00246">
    <property type="entry name" value="Peptidase_M14"/>
    <property type="match status" value="2"/>
</dbReference>
<accession>A0ABT3L8Z5</accession>
<evidence type="ECO:0000256" key="4">
    <source>
        <dbReference type="ARBA" id="ARBA00022801"/>
    </source>
</evidence>
<keyword evidence="5" id="KW-0862">Zinc</keyword>
<keyword evidence="10" id="KW-1185">Reference proteome</keyword>
<evidence type="ECO:0000256" key="6">
    <source>
        <dbReference type="ARBA" id="ARBA00023049"/>
    </source>
</evidence>
<comment type="similarity">
    <text evidence="2 7">Belongs to the peptidase M14 family.</text>
</comment>
<evidence type="ECO:0000256" key="7">
    <source>
        <dbReference type="PROSITE-ProRule" id="PRU01379"/>
    </source>
</evidence>
<dbReference type="PROSITE" id="PS52035">
    <property type="entry name" value="PEPTIDASE_M14"/>
    <property type="match status" value="1"/>
</dbReference>
<dbReference type="PANTHER" id="PTHR11705">
    <property type="entry name" value="PROTEASE FAMILY M14 CARBOXYPEPTIDASE A,B"/>
    <property type="match status" value="1"/>
</dbReference>
<gene>
    <name evidence="9" type="ORF">K4A83_14305</name>
</gene>
<dbReference type="GO" id="GO:0004180">
    <property type="term" value="F:carboxypeptidase activity"/>
    <property type="evidence" value="ECO:0007669"/>
    <property type="project" value="UniProtKB-KW"/>
</dbReference>
<dbReference type="SUPFAM" id="SSF53187">
    <property type="entry name" value="Zn-dependent exopeptidases"/>
    <property type="match status" value="1"/>
</dbReference>
<evidence type="ECO:0000313" key="10">
    <source>
        <dbReference type="Proteomes" id="UP001526426"/>
    </source>
</evidence>
<feature type="active site" description="Proton donor/acceptor" evidence="7">
    <location>
        <position position="342"/>
    </location>
</feature>
<protein>
    <submittedName>
        <fullName evidence="9">Carboxypeptidase</fullName>
    </submittedName>
</protein>
<keyword evidence="4" id="KW-0378">Hydrolase</keyword>
<feature type="domain" description="Peptidase M14" evidence="8">
    <location>
        <begin position="9"/>
        <end position="365"/>
    </location>
</feature>
<dbReference type="PANTHER" id="PTHR11705:SF143">
    <property type="entry name" value="SLL0236 PROTEIN"/>
    <property type="match status" value="1"/>
</dbReference>
<comment type="caution">
    <text evidence="9">The sequence shown here is derived from an EMBL/GenBank/DDBJ whole genome shotgun (WGS) entry which is preliminary data.</text>
</comment>
<dbReference type="CDD" id="cd06905">
    <property type="entry name" value="M14-like"/>
    <property type="match status" value="1"/>
</dbReference>
<evidence type="ECO:0000259" key="8">
    <source>
        <dbReference type="PROSITE" id="PS52035"/>
    </source>
</evidence>
<dbReference type="Proteomes" id="UP001526426">
    <property type="component" value="Unassembled WGS sequence"/>
</dbReference>
<evidence type="ECO:0000256" key="5">
    <source>
        <dbReference type="ARBA" id="ARBA00022833"/>
    </source>
</evidence>
<name>A0ABT3L8Z5_9CYAN</name>
<comment type="cofactor">
    <cofactor evidence="1">
        <name>Zn(2+)</name>
        <dbReference type="ChEBI" id="CHEBI:29105"/>
    </cofactor>
</comment>
<keyword evidence="9" id="KW-0121">Carboxypeptidase</keyword>